<gene>
    <name evidence="5" type="primary">LOC118890028</name>
</gene>
<dbReference type="InterPro" id="IPR050439">
    <property type="entry name" value="ADAMTS_ADAMTS-like"/>
</dbReference>
<dbReference type="PANTHER" id="PTHR13723:SF281">
    <property type="entry name" value="PAPILIN"/>
    <property type="match status" value="1"/>
</dbReference>
<accession>A0A8B8WPX9</accession>
<dbReference type="RefSeq" id="XP_036698160.1">
    <property type="nucleotide sequence ID" value="XM_036842265.1"/>
</dbReference>
<proteinExistence type="predicted"/>
<dbReference type="PROSITE" id="PS50092">
    <property type="entry name" value="TSP1"/>
    <property type="match status" value="2"/>
</dbReference>
<dbReference type="SMART" id="SM00209">
    <property type="entry name" value="TSP1"/>
    <property type="match status" value="2"/>
</dbReference>
<dbReference type="PROSITE" id="PS50835">
    <property type="entry name" value="IG_LIKE"/>
    <property type="match status" value="1"/>
</dbReference>
<dbReference type="AlphaFoldDB" id="A0A8B8WPX9"/>
<dbReference type="InterPro" id="IPR007110">
    <property type="entry name" value="Ig-like_dom"/>
</dbReference>
<dbReference type="SMART" id="SM00409">
    <property type="entry name" value="IG"/>
    <property type="match status" value="1"/>
</dbReference>
<dbReference type="GeneID" id="118890028"/>
<sequence>MGEIQIQKPTKKEQGIYGCSVANHLGSDVESSSVLYAEAPVILSIGRNITRPEHSHLSVVIGGIVEAPQRANVTIQCPVKGVPQPNITWLKKGGSLSDNISLLFNGSLLLQNVSLESEGTYVCTATNALGKAMASSILHLLEQRQSGSKLLFPKDHKQHMLQASNTGTNSNGPTRKPLPSETFWELGSWTQCSATCGHLGARVQRPQCVMANGQEVSEAFCEHLQKPLAGFQPCNIWDCPSRWFTGTWSECSVSRGEGFRSRQVTCKRTRADGTVQVMPPRACAPRERPLGRRPCSSHPCVQGLIEPGNQCPGRCLGRAVRMQQQHHIICQHPNRSESGCDDRRYRPRPRAAHNLCHLR</sequence>
<dbReference type="OrthoDB" id="5948003at2759"/>
<dbReference type="InterPro" id="IPR013783">
    <property type="entry name" value="Ig-like_fold"/>
</dbReference>
<organism evidence="4 5">
    <name type="scientific">Balaenoptera musculus</name>
    <name type="common">Blue whale</name>
    <dbReference type="NCBI Taxonomy" id="9771"/>
    <lineage>
        <taxon>Eukaryota</taxon>
        <taxon>Metazoa</taxon>
        <taxon>Chordata</taxon>
        <taxon>Craniata</taxon>
        <taxon>Vertebrata</taxon>
        <taxon>Euteleostomi</taxon>
        <taxon>Mammalia</taxon>
        <taxon>Eutheria</taxon>
        <taxon>Laurasiatheria</taxon>
        <taxon>Artiodactyla</taxon>
        <taxon>Whippomorpha</taxon>
        <taxon>Cetacea</taxon>
        <taxon>Mysticeti</taxon>
        <taxon>Balaenopteridae</taxon>
        <taxon>Balaenoptera</taxon>
    </lineage>
</organism>
<comment type="subcellular location">
    <subcellularLocation>
        <location evidence="1">Secreted</location>
    </subcellularLocation>
</comment>
<dbReference type="Pfam" id="PF19030">
    <property type="entry name" value="TSP1_ADAMTS"/>
    <property type="match status" value="2"/>
</dbReference>
<dbReference type="InterPro" id="IPR036383">
    <property type="entry name" value="TSP1_rpt_sf"/>
</dbReference>
<dbReference type="Gene3D" id="2.20.100.10">
    <property type="entry name" value="Thrombospondin type-1 (TSP1) repeat"/>
    <property type="match status" value="2"/>
</dbReference>
<evidence type="ECO:0000313" key="5">
    <source>
        <dbReference type="RefSeq" id="XP_036698160.1"/>
    </source>
</evidence>
<reference evidence="5" key="1">
    <citation type="submission" date="2025-08" db="UniProtKB">
        <authorList>
            <consortium name="RefSeq"/>
        </authorList>
    </citation>
    <scope>IDENTIFICATION</scope>
    <source>
        <tissue evidence="5">Epidermis and Blubber</tissue>
    </source>
</reference>
<dbReference type="InterPro" id="IPR003599">
    <property type="entry name" value="Ig_sub"/>
</dbReference>
<keyword evidence="4" id="KW-1185">Reference proteome</keyword>
<keyword evidence="2" id="KW-0964">Secreted</keyword>
<evidence type="ECO:0000259" key="3">
    <source>
        <dbReference type="PROSITE" id="PS50835"/>
    </source>
</evidence>
<dbReference type="GO" id="GO:0005576">
    <property type="term" value="C:extracellular region"/>
    <property type="evidence" value="ECO:0007669"/>
    <property type="project" value="UniProtKB-SubCell"/>
</dbReference>
<dbReference type="InterPro" id="IPR036179">
    <property type="entry name" value="Ig-like_dom_sf"/>
</dbReference>
<dbReference type="SUPFAM" id="SSF48726">
    <property type="entry name" value="Immunoglobulin"/>
    <property type="match status" value="1"/>
</dbReference>
<dbReference type="SMART" id="SM00408">
    <property type="entry name" value="IGc2"/>
    <property type="match status" value="1"/>
</dbReference>
<dbReference type="Pfam" id="PF13927">
    <property type="entry name" value="Ig_3"/>
    <property type="match status" value="1"/>
</dbReference>
<evidence type="ECO:0000313" key="4">
    <source>
        <dbReference type="Proteomes" id="UP000694857"/>
    </source>
</evidence>
<feature type="domain" description="Ig-like" evidence="3">
    <location>
        <begin position="52"/>
        <end position="139"/>
    </location>
</feature>
<dbReference type="KEGG" id="bmus:118890028"/>
<dbReference type="InterPro" id="IPR003598">
    <property type="entry name" value="Ig_sub2"/>
</dbReference>
<dbReference type="Gene3D" id="2.60.40.10">
    <property type="entry name" value="Immunoglobulins"/>
    <property type="match status" value="1"/>
</dbReference>
<dbReference type="InterPro" id="IPR000884">
    <property type="entry name" value="TSP1_rpt"/>
</dbReference>
<evidence type="ECO:0000256" key="2">
    <source>
        <dbReference type="ARBA" id="ARBA00022525"/>
    </source>
</evidence>
<dbReference type="PANTHER" id="PTHR13723">
    <property type="entry name" value="ADAMTS A DISINTEGRIN AND METALLOPROTEASE WITH THROMBOSPONDIN MOTIFS PROTEASE"/>
    <property type="match status" value="1"/>
</dbReference>
<protein>
    <submittedName>
        <fullName evidence="5">ADAMTS-like protein 3</fullName>
    </submittedName>
</protein>
<evidence type="ECO:0000256" key="1">
    <source>
        <dbReference type="ARBA" id="ARBA00004613"/>
    </source>
</evidence>
<name>A0A8B8WPX9_BALMU</name>
<dbReference type="SUPFAM" id="SSF82895">
    <property type="entry name" value="TSP-1 type 1 repeat"/>
    <property type="match status" value="2"/>
</dbReference>
<dbReference type="Proteomes" id="UP000694857">
    <property type="component" value="Chromosome 2"/>
</dbReference>